<dbReference type="AlphaFoldDB" id="A0A8J4BEE3"/>
<gene>
    <name evidence="2" type="ORF">Vafri_12234</name>
</gene>
<feature type="compositionally biased region" description="Low complexity" evidence="1">
    <location>
        <begin position="87"/>
        <end position="96"/>
    </location>
</feature>
<evidence type="ECO:0000313" key="3">
    <source>
        <dbReference type="Proteomes" id="UP000747399"/>
    </source>
</evidence>
<evidence type="ECO:0000256" key="1">
    <source>
        <dbReference type="SAM" id="MobiDB-lite"/>
    </source>
</evidence>
<dbReference type="EMBL" id="BNCO01000026">
    <property type="protein sequence ID" value="GIL56955.1"/>
    <property type="molecule type" value="Genomic_DNA"/>
</dbReference>
<feature type="compositionally biased region" description="Polar residues" evidence="1">
    <location>
        <begin position="143"/>
        <end position="159"/>
    </location>
</feature>
<dbReference type="Proteomes" id="UP000747399">
    <property type="component" value="Unassembled WGS sequence"/>
</dbReference>
<evidence type="ECO:0000313" key="2">
    <source>
        <dbReference type="EMBL" id="GIL56955.1"/>
    </source>
</evidence>
<feature type="compositionally biased region" description="Basic and acidic residues" evidence="1">
    <location>
        <begin position="101"/>
        <end position="111"/>
    </location>
</feature>
<organism evidence="2 3">
    <name type="scientific">Volvox africanus</name>
    <dbReference type="NCBI Taxonomy" id="51714"/>
    <lineage>
        <taxon>Eukaryota</taxon>
        <taxon>Viridiplantae</taxon>
        <taxon>Chlorophyta</taxon>
        <taxon>core chlorophytes</taxon>
        <taxon>Chlorophyceae</taxon>
        <taxon>CS clade</taxon>
        <taxon>Chlamydomonadales</taxon>
        <taxon>Volvocaceae</taxon>
        <taxon>Volvox</taxon>
    </lineage>
</organism>
<name>A0A8J4BEE3_9CHLO</name>
<comment type="caution">
    <text evidence="2">The sequence shown here is derived from an EMBL/GenBank/DDBJ whole genome shotgun (WGS) entry which is preliminary data.</text>
</comment>
<sequence>MSLTSDFSRLCVTSRQTRPGATAHSTGNLCGAVDEIDWAADLAKLEGDDATYVPEEGYGAEDKVNRRVNNDALQYVTATAAEGATADAAGTSALPAPRAVHRPERHDKSGNDADACSLRGDGSREETGPPSRAATALPLSGARSISSTIPHSNATSHAVPQSLVPFEELSKDRSPSRIRPISHIQI</sequence>
<proteinExistence type="predicted"/>
<keyword evidence="3" id="KW-1185">Reference proteome</keyword>
<feature type="region of interest" description="Disordered" evidence="1">
    <location>
        <begin position="87"/>
        <end position="186"/>
    </location>
</feature>
<protein>
    <submittedName>
        <fullName evidence="2">Uncharacterized protein</fullName>
    </submittedName>
</protein>
<accession>A0A8J4BEE3</accession>
<reference evidence="2" key="1">
    <citation type="journal article" date="2021" name="Proc. Natl. Acad. Sci. U.S.A.">
        <title>Three genomes in the algal genus Volvox reveal the fate of a haploid sex-determining region after a transition to homothallism.</title>
        <authorList>
            <person name="Yamamoto K."/>
            <person name="Hamaji T."/>
            <person name="Kawai-Toyooka H."/>
            <person name="Matsuzaki R."/>
            <person name="Takahashi F."/>
            <person name="Nishimura Y."/>
            <person name="Kawachi M."/>
            <person name="Noguchi H."/>
            <person name="Minakuchi Y."/>
            <person name="Umen J.G."/>
            <person name="Toyoda A."/>
            <person name="Nozaki H."/>
        </authorList>
    </citation>
    <scope>NUCLEOTIDE SEQUENCE</scope>
    <source>
        <strain evidence="2">NIES-3780</strain>
    </source>
</reference>